<dbReference type="EMBL" id="JANEYT010000087">
    <property type="protein sequence ID" value="MCQ1060768.1"/>
    <property type="molecule type" value="Genomic_DNA"/>
</dbReference>
<protein>
    <recommendedName>
        <fullName evidence="3">Transcriptional regulator</fullName>
    </recommendedName>
</protein>
<proteinExistence type="predicted"/>
<reference evidence="1 2" key="1">
    <citation type="submission" date="2022-07" db="EMBL/GenBank/DDBJ databases">
        <title>Photobacterium pectinilyticum sp. nov., a marine bacterium isolated from surface seawater of Qingdao offshore.</title>
        <authorList>
            <person name="Wang X."/>
        </authorList>
    </citation>
    <scope>NUCLEOTIDE SEQUENCE [LARGE SCALE GENOMIC DNA]</scope>
    <source>
        <strain evidence="1 2">ZSDE20</strain>
    </source>
</reference>
<name>A0ABT1N7P8_9GAMM</name>
<sequence length="78" mass="8779">MNRVTQLEMLNRNKMIQLYKQGNTCDLIARAINQTDAIPNIQKVTGQDVEGYLKLSALLSCTSVLPRELVKQILSFGK</sequence>
<organism evidence="1 2">
    <name type="scientific">Photobacterium pectinilyticum</name>
    <dbReference type="NCBI Taxonomy" id="2906793"/>
    <lineage>
        <taxon>Bacteria</taxon>
        <taxon>Pseudomonadati</taxon>
        <taxon>Pseudomonadota</taxon>
        <taxon>Gammaproteobacteria</taxon>
        <taxon>Vibrionales</taxon>
        <taxon>Vibrionaceae</taxon>
        <taxon>Photobacterium</taxon>
    </lineage>
</organism>
<dbReference type="RefSeq" id="WP_255044858.1">
    <property type="nucleotide sequence ID" value="NZ_JANEYT010000087.1"/>
</dbReference>
<dbReference type="Proteomes" id="UP001524460">
    <property type="component" value="Unassembled WGS sequence"/>
</dbReference>
<comment type="caution">
    <text evidence="1">The sequence shown here is derived from an EMBL/GenBank/DDBJ whole genome shotgun (WGS) entry which is preliminary data.</text>
</comment>
<accession>A0ABT1N7P8</accession>
<keyword evidence="2" id="KW-1185">Reference proteome</keyword>
<evidence type="ECO:0008006" key="3">
    <source>
        <dbReference type="Google" id="ProtNLM"/>
    </source>
</evidence>
<evidence type="ECO:0000313" key="2">
    <source>
        <dbReference type="Proteomes" id="UP001524460"/>
    </source>
</evidence>
<evidence type="ECO:0000313" key="1">
    <source>
        <dbReference type="EMBL" id="MCQ1060768.1"/>
    </source>
</evidence>
<gene>
    <name evidence="1" type="ORF">NHN17_22235</name>
</gene>